<dbReference type="EMBL" id="QXFV01002073">
    <property type="protein sequence ID" value="KAE8993310.1"/>
    <property type="molecule type" value="Genomic_DNA"/>
</dbReference>
<name>A0A6A3JEU7_9STRA</name>
<sequence>MADAAWEKATAKLEVRLRIASQKTLTVEQRSLIAGAIIVPNLLYIARHEWPSAKSVVDMSARIRNYVRHDQFTTEIVGMRAWLDADLATLPRSKGGLAIPDLRAELYALAAVTVSRWAVTGTAHMHIVGDILFHTKEGGLAPAVYITPEFPPVPPNGIQHRKTLWSMGKAMMAQAGLTDPDDSSTLRVYTTAAFSSSGYRVDWTGQHLHFDCTVMLQSLAGTQCYKNLQARGTVRLEWLPYTGIGALQVYPRDGTRKTLAAASGMKSKTNCMLREIVSWNRQNTGCVTFKFMDRNMGVEQRVLAEELAIVLVANYAEIATRLLDPMEASFEATPGDHPVIVNLRATDAVELMIHDTVMGPPTTRAVTHHGDVTATLKKFIAPDVEVHRVHPHPALSRLV</sequence>
<proteinExistence type="predicted"/>
<protein>
    <submittedName>
        <fullName evidence="1">Uncharacterized protein</fullName>
    </submittedName>
</protein>
<dbReference type="AlphaFoldDB" id="A0A6A3JEU7"/>
<evidence type="ECO:0000313" key="1">
    <source>
        <dbReference type="EMBL" id="KAE8993310.1"/>
    </source>
</evidence>
<gene>
    <name evidence="1" type="ORF">PR001_g20706</name>
</gene>
<accession>A0A6A3JEU7</accession>
<comment type="caution">
    <text evidence="1">The sequence shown here is derived from an EMBL/GenBank/DDBJ whole genome shotgun (WGS) entry which is preliminary data.</text>
</comment>
<dbReference type="Proteomes" id="UP000429607">
    <property type="component" value="Unassembled WGS sequence"/>
</dbReference>
<evidence type="ECO:0000313" key="2">
    <source>
        <dbReference type="Proteomes" id="UP000429607"/>
    </source>
</evidence>
<organism evidence="1 2">
    <name type="scientific">Phytophthora rubi</name>
    <dbReference type="NCBI Taxonomy" id="129364"/>
    <lineage>
        <taxon>Eukaryota</taxon>
        <taxon>Sar</taxon>
        <taxon>Stramenopiles</taxon>
        <taxon>Oomycota</taxon>
        <taxon>Peronosporomycetes</taxon>
        <taxon>Peronosporales</taxon>
        <taxon>Peronosporaceae</taxon>
        <taxon>Phytophthora</taxon>
    </lineage>
</organism>
<reference evidence="1 2" key="1">
    <citation type="submission" date="2018-09" db="EMBL/GenBank/DDBJ databases">
        <title>Genomic investigation of the strawberry pathogen Phytophthora fragariae indicates pathogenicity is determined by transcriptional variation in three key races.</title>
        <authorList>
            <person name="Adams T.M."/>
            <person name="Armitage A.D."/>
            <person name="Sobczyk M.K."/>
            <person name="Bates H.J."/>
            <person name="Dunwell J.M."/>
            <person name="Nellist C.F."/>
            <person name="Harrison R.J."/>
        </authorList>
    </citation>
    <scope>NUCLEOTIDE SEQUENCE [LARGE SCALE GENOMIC DNA]</scope>
    <source>
        <strain evidence="1 2">SCRP249</strain>
    </source>
</reference>